<dbReference type="RefSeq" id="WP_091183308.1">
    <property type="nucleotide sequence ID" value="NZ_FOFA01000007.1"/>
</dbReference>
<evidence type="ECO:0000256" key="1">
    <source>
        <dbReference type="SAM" id="MobiDB-lite"/>
    </source>
</evidence>
<proteinExistence type="predicted"/>
<reference evidence="3" key="1">
    <citation type="submission" date="2016-10" db="EMBL/GenBank/DDBJ databases">
        <authorList>
            <person name="Varghese N."/>
            <person name="Submissions S."/>
        </authorList>
    </citation>
    <scope>NUCLEOTIDE SEQUENCE [LARGE SCALE GENOMIC DNA]</scope>
    <source>
        <strain evidence="3">CGMCC 4.6856</strain>
    </source>
</reference>
<feature type="region of interest" description="Disordered" evidence="1">
    <location>
        <begin position="74"/>
        <end position="95"/>
    </location>
</feature>
<evidence type="ECO:0000313" key="2">
    <source>
        <dbReference type="EMBL" id="SEQ99076.1"/>
    </source>
</evidence>
<accession>A0A1H9KIW2</accession>
<gene>
    <name evidence="2" type="ORF">SAMN05421756_107239</name>
</gene>
<protein>
    <submittedName>
        <fullName evidence="2">Uncharacterized protein</fullName>
    </submittedName>
</protein>
<evidence type="ECO:0000313" key="3">
    <source>
        <dbReference type="Proteomes" id="UP000198504"/>
    </source>
</evidence>
<dbReference type="OrthoDB" id="9959740at2"/>
<organism evidence="2 3">
    <name type="scientific">Microlunatus flavus</name>
    <dbReference type="NCBI Taxonomy" id="1036181"/>
    <lineage>
        <taxon>Bacteria</taxon>
        <taxon>Bacillati</taxon>
        <taxon>Actinomycetota</taxon>
        <taxon>Actinomycetes</taxon>
        <taxon>Propionibacteriales</taxon>
        <taxon>Propionibacteriaceae</taxon>
        <taxon>Microlunatus</taxon>
    </lineage>
</organism>
<dbReference type="AlphaFoldDB" id="A0A1H9KIW2"/>
<sequence>MTGINALGARWLRLGLPIVVVPEAWEPAPAPRAVVGLRVACPHCTNTDTLSRHCRDNRCGWVSCTCGALVYSRRRHRHPRHGSSRDTCHDPAAAA</sequence>
<keyword evidence="3" id="KW-1185">Reference proteome</keyword>
<dbReference type="Proteomes" id="UP000198504">
    <property type="component" value="Unassembled WGS sequence"/>
</dbReference>
<name>A0A1H9KIW2_9ACTN</name>
<dbReference type="EMBL" id="FOFA01000007">
    <property type="protein sequence ID" value="SEQ99076.1"/>
    <property type="molecule type" value="Genomic_DNA"/>
</dbReference>